<keyword evidence="1" id="KW-1133">Transmembrane helix</keyword>
<dbReference type="Proteomes" id="UP000076404">
    <property type="component" value="Chromosome"/>
</dbReference>
<reference evidence="2 3" key="1">
    <citation type="journal article" date="2014" name="Proc. Natl. Acad. Sci. U.S.A.">
        <title>Functional type 2 photosynthetic reaction centers found in the rare bacterial phylum Gemmatimonadetes.</title>
        <authorList>
            <person name="Zeng Y."/>
            <person name="Feng F."/>
            <person name="Medova H."/>
            <person name="Dean J."/>
            <person name="Koblizek M."/>
        </authorList>
    </citation>
    <scope>NUCLEOTIDE SEQUENCE [LARGE SCALE GENOMIC DNA]</scope>
    <source>
        <strain evidence="2 3">AP64</strain>
    </source>
</reference>
<feature type="transmembrane region" description="Helical" evidence="1">
    <location>
        <begin position="94"/>
        <end position="113"/>
    </location>
</feature>
<dbReference type="AlphaFoldDB" id="A0A143BKI2"/>
<evidence type="ECO:0000313" key="2">
    <source>
        <dbReference type="EMBL" id="AMW05000.1"/>
    </source>
</evidence>
<organism evidence="2 3">
    <name type="scientific">Gemmatimonas phototrophica</name>
    <dbReference type="NCBI Taxonomy" id="1379270"/>
    <lineage>
        <taxon>Bacteria</taxon>
        <taxon>Pseudomonadati</taxon>
        <taxon>Gemmatimonadota</taxon>
        <taxon>Gemmatimonadia</taxon>
        <taxon>Gemmatimonadales</taxon>
        <taxon>Gemmatimonadaceae</taxon>
        <taxon>Gemmatimonas</taxon>
    </lineage>
</organism>
<keyword evidence="1" id="KW-0472">Membrane</keyword>
<keyword evidence="1" id="KW-0812">Transmembrane</keyword>
<keyword evidence="3" id="KW-1185">Reference proteome</keyword>
<dbReference type="eggNOG" id="ENOG502ZQU0">
    <property type="taxonomic scope" value="Bacteria"/>
</dbReference>
<evidence type="ECO:0000313" key="3">
    <source>
        <dbReference type="Proteomes" id="UP000076404"/>
    </source>
</evidence>
<evidence type="ECO:0000256" key="1">
    <source>
        <dbReference type="SAM" id="Phobius"/>
    </source>
</evidence>
<dbReference type="KEGG" id="gph:GEMMAAP_09515"/>
<name>A0A143BKI2_9BACT</name>
<reference evidence="2 3" key="2">
    <citation type="journal article" date="2016" name="Environ. Microbiol. Rep.">
        <title>Metagenomic evidence for the presence of phototrophic Gemmatimonadetes bacteria in diverse environments.</title>
        <authorList>
            <person name="Zeng Y."/>
            <person name="Baumbach J."/>
            <person name="Barbosa E.G."/>
            <person name="Azevedo V."/>
            <person name="Zhang C."/>
            <person name="Koblizek M."/>
        </authorList>
    </citation>
    <scope>NUCLEOTIDE SEQUENCE [LARGE SCALE GENOMIC DNA]</scope>
    <source>
        <strain evidence="2 3">AP64</strain>
    </source>
</reference>
<sequence>MLPRIPRDAARFEIDSVTDSTATFRVQEARWVRPGLSSYVVDPLQRDGLVARLRVIARDSATATALVTGQVSRVKTDHFLLVVRPDRPWWQSRVFWAGTLLGVTVGAGSVAVVR</sequence>
<dbReference type="STRING" id="1379270.GEMMAAP_09515"/>
<accession>A0A143BKI2</accession>
<gene>
    <name evidence="2" type="ORF">GEMMAAP_09515</name>
</gene>
<proteinExistence type="predicted"/>
<dbReference type="EMBL" id="CP011454">
    <property type="protein sequence ID" value="AMW05000.1"/>
    <property type="molecule type" value="Genomic_DNA"/>
</dbReference>
<protein>
    <submittedName>
        <fullName evidence="2">Uncharacterized protein</fullName>
    </submittedName>
</protein>